<dbReference type="GO" id="GO:0030170">
    <property type="term" value="F:pyridoxal phosphate binding"/>
    <property type="evidence" value="ECO:0007669"/>
    <property type="project" value="InterPro"/>
</dbReference>
<evidence type="ECO:0000313" key="4">
    <source>
        <dbReference type="Proteomes" id="UP001220962"/>
    </source>
</evidence>
<dbReference type="Gene3D" id="2.40.33.20">
    <property type="entry name" value="PK beta-barrel domain-like"/>
    <property type="match status" value="1"/>
</dbReference>
<dbReference type="InterPro" id="IPR052353">
    <property type="entry name" value="Benzoxazolinone_Detox_Enz"/>
</dbReference>
<dbReference type="GO" id="GO:0003824">
    <property type="term" value="F:catalytic activity"/>
    <property type="evidence" value="ECO:0007669"/>
    <property type="project" value="InterPro"/>
</dbReference>
<dbReference type="RefSeq" id="WP_047910240.1">
    <property type="nucleotide sequence ID" value="NZ_CP118101.1"/>
</dbReference>
<protein>
    <submittedName>
        <fullName evidence="2">MOSC domain-containing protein</fullName>
    </submittedName>
</protein>
<dbReference type="PANTHER" id="PTHR30212">
    <property type="entry name" value="PROTEIN YIIM"/>
    <property type="match status" value="1"/>
</dbReference>
<dbReference type="Proteomes" id="UP001220962">
    <property type="component" value="Chromosome"/>
</dbReference>
<dbReference type="Pfam" id="PF03475">
    <property type="entry name" value="YiiM_3-alpha"/>
    <property type="match status" value="1"/>
</dbReference>
<evidence type="ECO:0000313" key="3">
    <source>
        <dbReference type="EMBL" id="WDI04810.1"/>
    </source>
</evidence>
<keyword evidence="5" id="KW-1185">Reference proteome</keyword>
<name>A0AAX3N5M4_9BACL</name>
<dbReference type="Proteomes" id="UP001221519">
    <property type="component" value="Chromosome"/>
</dbReference>
<dbReference type="PANTHER" id="PTHR30212:SF4">
    <property type="entry name" value="MOSC DOMAIN-CONTAINING PROTEIN"/>
    <property type="match status" value="1"/>
</dbReference>
<feature type="domain" description="MOSC" evidence="1">
    <location>
        <begin position="15"/>
        <end position="149"/>
    </location>
</feature>
<sequence length="202" mass="22511">MMNGSKEIYSAIFKSSTTERLFLSRTGFHGDEQADLVNHGGEDKAVCVFSHQAYPVYEDLLGRTLDPGAFGENVTVSEFGETDVYIGDTFQLGEAVVQISQPRVPCFKLGLKHQHKELPLHFQTTGLTGYYFRVLTEGYVSSEDSLTLQSREQDSLSVMEANVIMHHRKTDVSSIKKLLSLSALAASWKETLSKRLAKLETT</sequence>
<accession>A0AAX3N5M4</accession>
<dbReference type="PROSITE" id="PS51340">
    <property type="entry name" value="MOSC"/>
    <property type="match status" value="1"/>
</dbReference>
<proteinExistence type="predicted"/>
<gene>
    <name evidence="2" type="ORF">PUW23_08190</name>
    <name evidence="3" type="ORF">PUW25_07665</name>
</gene>
<dbReference type="InterPro" id="IPR005163">
    <property type="entry name" value="Tri_helical_YiiM-like"/>
</dbReference>
<dbReference type="GO" id="GO:0030151">
    <property type="term" value="F:molybdenum ion binding"/>
    <property type="evidence" value="ECO:0007669"/>
    <property type="project" value="InterPro"/>
</dbReference>
<dbReference type="AlphaFoldDB" id="A0AAX3N5M4"/>
<dbReference type="SUPFAM" id="SSF50800">
    <property type="entry name" value="PK beta-barrel domain-like"/>
    <property type="match status" value="1"/>
</dbReference>
<evidence type="ECO:0000313" key="5">
    <source>
        <dbReference type="Proteomes" id="UP001221519"/>
    </source>
</evidence>
<reference evidence="2 5" key="1">
    <citation type="submission" date="2023-02" db="EMBL/GenBank/DDBJ databases">
        <title>Pathogen: clinical or host-associated sample.</title>
        <authorList>
            <person name="Hergert J."/>
            <person name="Casey R."/>
            <person name="Wagner J."/>
            <person name="Young E.L."/>
            <person name="Oakeson K.F."/>
        </authorList>
    </citation>
    <scope>NUCLEOTIDE SEQUENCE</scope>
    <source>
        <strain evidence="3 5">2022CK-00829</strain>
        <strain evidence="2">2022CK-00830</strain>
    </source>
</reference>
<dbReference type="InterPro" id="IPR011037">
    <property type="entry name" value="Pyrv_Knase-like_insert_dom_sf"/>
</dbReference>
<evidence type="ECO:0000259" key="1">
    <source>
        <dbReference type="PROSITE" id="PS51340"/>
    </source>
</evidence>
<evidence type="ECO:0000313" key="2">
    <source>
        <dbReference type="EMBL" id="WDH85061.1"/>
    </source>
</evidence>
<organism evidence="2 4">
    <name type="scientific">Paenibacillus urinalis</name>
    <dbReference type="NCBI Taxonomy" id="521520"/>
    <lineage>
        <taxon>Bacteria</taxon>
        <taxon>Bacillati</taxon>
        <taxon>Bacillota</taxon>
        <taxon>Bacilli</taxon>
        <taxon>Bacillales</taxon>
        <taxon>Paenibacillaceae</taxon>
        <taxon>Paenibacillus</taxon>
    </lineage>
</organism>
<dbReference type="InterPro" id="IPR005302">
    <property type="entry name" value="MoCF_Sase_C"/>
</dbReference>
<dbReference type="Pfam" id="PF03473">
    <property type="entry name" value="MOSC"/>
    <property type="match status" value="1"/>
</dbReference>
<dbReference type="EMBL" id="CP118101">
    <property type="protein sequence ID" value="WDH85061.1"/>
    <property type="molecule type" value="Genomic_DNA"/>
</dbReference>
<dbReference type="EMBL" id="CP118108">
    <property type="protein sequence ID" value="WDI04810.1"/>
    <property type="molecule type" value="Genomic_DNA"/>
</dbReference>